<dbReference type="OrthoDB" id="3823445at2"/>
<reference evidence="2 3" key="1">
    <citation type="submission" date="2019-02" db="EMBL/GenBank/DDBJ databases">
        <title>Kribbella capetownensis sp. nov. and Kribbella speibonae sp. nov., isolated from soil.</title>
        <authorList>
            <person name="Curtis S.M."/>
            <person name="Norton I."/>
            <person name="Everest G.J."/>
            <person name="Meyers P.R."/>
        </authorList>
    </citation>
    <scope>NUCLEOTIDE SEQUENCE [LARGE SCALE GENOMIC DNA]</scope>
    <source>
        <strain evidence="2 3">KCTC 29219</strain>
    </source>
</reference>
<dbReference type="InterPro" id="IPR011991">
    <property type="entry name" value="ArsR-like_HTH"/>
</dbReference>
<evidence type="ECO:0000313" key="2">
    <source>
        <dbReference type="EMBL" id="TCC05349.1"/>
    </source>
</evidence>
<dbReference type="InterPro" id="IPR001845">
    <property type="entry name" value="HTH_ArsR_DNA-bd_dom"/>
</dbReference>
<dbReference type="SUPFAM" id="SSF46785">
    <property type="entry name" value="Winged helix' DNA-binding domain"/>
    <property type="match status" value="1"/>
</dbReference>
<name>A0A4R0HC81_9ACTN</name>
<accession>A0A4R0HC81</accession>
<dbReference type="SMART" id="SM00418">
    <property type="entry name" value="HTH_ARSR"/>
    <property type="match status" value="1"/>
</dbReference>
<comment type="caution">
    <text evidence="2">The sequence shown here is derived from an EMBL/GenBank/DDBJ whole genome shotgun (WGS) entry which is preliminary data.</text>
</comment>
<dbReference type="CDD" id="cd00090">
    <property type="entry name" value="HTH_ARSR"/>
    <property type="match status" value="1"/>
</dbReference>
<dbReference type="EMBL" id="SJJZ01000003">
    <property type="protein sequence ID" value="TCC05349.1"/>
    <property type="molecule type" value="Genomic_DNA"/>
</dbReference>
<sequence length="187" mass="20577">MTQVEVNDVGDMVVTGAAALRALADPVRLRLMDRLTRGGTATLAELSEVAGTDAEAARRDVEGLMEVGLVVPEGESWRAVGRGIYFEIPESGPEDVQLAARELSNVMLLNYEQVPRDWVEQTEPDLELDWARSAGLFNAGMTVTAEELRTIQEDLETMLKPYLNRTEPPEGSRQIRMLAYFLPTAGA</sequence>
<gene>
    <name evidence="2" type="ORF">E0H45_25310</name>
</gene>
<evidence type="ECO:0000259" key="1">
    <source>
        <dbReference type="SMART" id="SM00418"/>
    </source>
</evidence>
<dbReference type="Gene3D" id="1.10.10.10">
    <property type="entry name" value="Winged helix-like DNA-binding domain superfamily/Winged helix DNA-binding domain"/>
    <property type="match status" value="1"/>
</dbReference>
<dbReference type="AlphaFoldDB" id="A0A4R0HC81"/>
<dbReference type="Pfam" id="PF12840">
    <property type="entry name" value="HTH_20"/>
    <property type="match status" value="1"/>
</dbReference>
<dbReference type="InterPro" id="IPR036388">
    <property type="entry name" value="WH-like_DNA-bd_sf"/>
</dbReference>
<organism evidence="2 3">
    <name type="scientific">Kribbella soli</name>
    <dbReference type="NCBI Taxonomy" id="1124743"/>
    <lineage>
        <taxon>Bacteria</taxon>
        <taxon>Bacillati</taxon>
        <taxon>Actinomycetota</taxon>
        <taxon>Actinomycetes</taxon>
        <taxon>Propionibacteriales</taxon>
        <taxon>Kribbellaceae</taxon>
        <taxon>Kribbella</taxon>
    </lineage>
</organism>
<dbReference type="GO" id="GO:0003700">
    <property type="term" value="F:DNA-binding transcription factor activity"/>
    <property type="evidence" value="ECO:0007669"/>
    <property type="project" value="InterPro"/>
</dbReference>
<protein>
    <submittedName>
        <fullName evidence="2">ArsR family transcriptional regulator</fullName>
    </submittedName>
</protein>
<dbReference type="Proteomes" id="UP000292346">
    <property type="component" value="Unassembled WGS sequence"/>
</dbReference>
<dbReference type="InterPro" id="IPR036390">
    <property type="entry name" value="WH_DNA-bd_sf"/>
</dbReference>
<dbReference type="RefSeq" id="WP_131341777.1">
    <property type="nucleotide sequence ID" value="NZ_SJJZ01000003.1"/>
</dbReference>
<feature type="domain" description="HTH arsR-type" evidence="1">
    <location>
        <begin position="18"/>
        <end position="105"/>
    </location>
</feature>
<evidence type="ECO:0000313" key="3">
    <source>
        <dbReference type="Proteomes" id="UP000292346"/>
    </source>
</evidence>
<proteinExistence type="predicted"/>
<keyword evidence="3" id="KW-1185">Reference proteome</keyword>